<protein>
    <submittedName>
        <fullName evidence="4">Secretion/DNA translocation related TadE-like protein</fullName>
    </submittedName>
</protein>
<feature type="region of interest" description="Disordered" evidence="1">
    <location>
        <begin position="1"/>
        <end position="22"/>
    </location>
</feature>
<dbReference type="GO" id="GO:0008233">
    <property type="term" value="F:peptidase activity"/>
    <property type="evidence" value="ECO:0007669"/>
    <property type="project" value="InterPro"/>
</dbReference>
<evidence type="ECO:0000313" key="4">
    <source>
        <dbReference type="EMBL" id="RPF23159.1"/>
    </source>
</evidence>
<dbReference type="Proteomes" id="UP000280501">
    <property type="component" value="Unassembled WGS sequence"/>
</dbReference>
<evidence type="ECO:0000259" key="3">
    <source>
        <dbReference type="Pfam" id="PF02557"/>
    </source>
</evidence>
<dbReference type="InterPro" id="IPR021202">
    <property type="entry name" value="Rv3654c-like"/>
</dbReference>
<name>A0A3N4YQ37_9MICO</name>
<feature type="region of interest" description="Disordered" evidence="1">
    <location>
        <begin position="147"/>
        <end position="166"/>
    </location>
</feature>
<dbReference type="InterPro" id="IPR009045">
    <property type="entry name" value="Zn_M74/Hedgehog-like"/>
</dbReference>
<evidence type="ECO:0000313" key="5">
    <source>
        <dbReference type="Proteomes" id="UP000280501"/>
    </source>
</evidence>
<sequence length="302" mass="30139">MGLRRTAARTRDGDGLGGTVNRRPAERGAGTVLALGIIGAVLVLTGGLAALGAAQNGRGAAQSAADLGALAGAAALRGGHDACATATAAVARNGSEATSCTVPAVGVVRVEVRRAVALTGRWSSLGAARADARAGPRSARVGAGQLGAGQVAPGPATPGRSAGLAGAARNHRNGELPSRLLCDLSFAPGQELRCDAAVAIESLNVAFRAAFGRDLAVRGSYRSYAAQVAVAASKGALAAPPGTSNHGWGEAIDLGGGIQYFGTAEHRWMVANAGAYGWIHPSWAGPGGSKPEAWHWEYRAGS</sequence>
<reference evidence="4 5" key="1">
    <citation type="submission" date="2018-11" db="EMBL/GenBank/DDBJ databases">
        <title>Sequencing the genomes of 1000 actinobacteria strains.</title>
        <authorList>
            <person name="Klenk H.-P."/>
        </authorList>
    </citation>
    <scope>NUCLEOTIDE SEQUENCE [LARGE SCALE GENOMIC DNA]</scope>
    <source>
        <strain evidence="4 5">DSM 15700</strain>
    </source>
</reference>
<dbReference type="CDD" id="cd14814">
    <property type="entry name" value="Peptidase_M15"/>
    <property type="match status" value="1"/>
</dbReference>
<evidence type="ECO:0000256" key="2">
    <source>
        <dbReference type="SAM" id="Phobius"/>
    </source>
</evidence>
<evidence type="ECO:0000256" key="1">
    <source>
        <dbReference type="SAM" id="MobiDB-lite"/>
    </source>
</evidence>
<keyword evidence="5" id="KW-1185">Reference proteome</keyword>
<accession>A0A3N4YQ37</accession>
<dbReference type="NCBIfam" id="TIGR03816">
    <property type="entry name" value="tadE_like_DECH"/>
    <property type="match status" value="1"/>
</dbReference>
<keyword evidence="2" id="KW-1133">Transmembrane helix</keyword>
<dbReference type="SUPFAM" id="SSF55166">
    <property type="entry name" value="Hedgehog/DD-peptidase"/>
    <property type="match status" value="1"/>
</dbReference>
<comment type="caution">
    <text evidence="4">The sequence shown here is derived from an EMBL/GenBank/DDBJ whole genome shotgun (WGS) entry which is preliminary data.</text>
</comment>
<dbReference type="InterPro" id="IPR003709">
    <property type="entry name" value="VanY-like_core_dom"/>
</dbReference>
<dbReference type="EMBL" id="RKQZ01000001">
    <property type="protein sequence ID" value="RPF23159.1"/>
    <property type="molecule type" value="Genomic_DNA"/>
</dbReference>
<feature type="transmembrane region" description="Helical" evidence="2">
    <location>
        <begin position="32"/>
        <end position="54"/>
    </location>
</feature>
<feature type="domain" description="D-alanyl-D-alanine carboxypeptidase-like core" evidence="3">
    <location>
        <begin position="191"/>
        <end position="299"/>
    </location>
</feature>
<dbReference type="Gene3D" id="3.30.1380.10">
    <property type="match status" value="1"/>
</dbReference>
<keyword evidence="2" id="KW-0472">Membrane</keyword>
<dbReference type="AlphaFoldDB" id="A0A3N4YQ37"/>
<proteinExistence type="predicted"/>
<dbReference type="Pfam" id="PF02557">
    <property type="entry name" value="VanY"/>
    <property type="match status" value="1"/>
</dbReference>
<keyword evidence="2" id="KW-0812">Transmembrane</keyword>
<gene>
    <name evidence="4" type="ORF">EDD34_3840</name>
</gene>
<dbReference type="GO" id="GO:0006508">
    <property type="term" value="P:proteolysis"/>
    <property type="evidence" value="ECO:0007669"/>
    <property type="project" value="InterPro"/>
</dbReference>
<organism evidence="4 5">
    <name type="scientific">Myceligenerans xiligouense</name>
    <dbReference type="NCBI Taxonomy" id="253184"/>
    <lineage>
        <taxon>Bacteria</taxon>
        <taxon>Bacillati</taxon>
        <taxon>Actinomycetota</taxon>
        <taxon>Actinomycetes</taxon>
        <taxon>Micrococcales</taxon>
        <taxon>Promicromonosporaceae</taxon>
        <taxon>Myceligenerans</taxon>
    </lineage>
</organism>